<dbReference type="PANTHER" id="PTHR32387">
    <property type="entry name" value="WU:FJ29H11"/>
    <property type="match status" value="1"/>
</dbReference>
<evidence type="ECO:0000313" key="3">
    <source>
        <dbReference type="Proteomes" id="UP000254866"/>
    </source>
</evidence>
<dbReference type="NCBIfam" id="NF047352">
    <property type="entry name" value="P_loop_sacsin"/>
    <property type="match status" value="1"/>
</dbReference>
<dbReference type="InterPro" id="IPR036890">
    <property type="entry name" value="HATPase_C_sf"/>
</dbReference>
<dbReference type="Gene3D" id="3.30.565.10">
    <property type="entry name" value="Histidine kinase-like ATPase, C-terminal domain"/>
    <property type="match status" value="1"/>
</dbReference>
<feature type="region of interest" description="Disordered" evidence="1">
    <location>
        <begin position="194"/>
        <end position="214"/>
    </location>
</feature>
<organism evidence="2 3">
    <name type="scientific">Venustampulla echinocandica</name>
    <dbReference type="NCBI Taxonomy" id="2656787"/>
    <lineage>
        <taxon>Eukaryota</taxon>
        <taxon>Fungi</taxon>
        <taxon>Dikarya</taxon>
        <taxon>Ascomycota</taxon>
        <taxon>Pezizomycotina</taxon>
        <taxon>Leotiomycetes</taxon>
        <taxon>Helotiales</taxon>
        <taxon>Pleuroascaceae</taxon>
        <taxon>Venustampulla</taxon>
    </lineage>
</organism>
<gene>
    <name evidence="2" type="ORF">BP5553_03064</name>
</gene>
<sequence length="562" mass="64093">MRASAAQNLYRSNARFLFELIQNAEDNNYSRAKAVGAEPYIKFTIRPGTICIDCNEDGFTPENVRAICRIGESTKIRANSQYYIGEKGIGFKSGFMVASKVHIQSGAFSFFFDHEPGNNGMGMITPIWEPADVTLAEPLTRITLTLPDWLDLDELLSQFDELPQTLLLFMKKLGKIIMDEDVQEYRDVQVVADVEEEEEEQEDEDDEETEPNTRVKSITTCSCKFDQNIGRGQVTVSIDRGEEAVACSDEYRITRKNLSNLPADGQRGYNTAEKVYAFLPIRDFGHPFIIHSDFVMQASREDIMENAGNKAILEGVAEAFVDAVLQFYQHPVLQYQWMSYIPNDDKVLSPFWSDLSTRMKGSLKTTPVLWPRSRSRLRLICQLKIVPKQLKDCYGKPLVPDLPEEKEIYLHQDYYTLEPFVLLKLITLGPEAMSVHDCVEGIGRVAMSSTSNMKSADDDWHERIARLLLLVFEQPHLKTKIPYLRSLPLIPLGDQRWVSIADKAVYFPDTDDMPIPWDLGLRLIEPKAIRHAARKTLFTKLGVVDADKDIVRELILKKHRRG</sequence>
<comment type="caution">
    <text evidence="2">The sequence shown here is derived from an EMBL/GenBank/DDBJ whole genome shotgun (WGS) entry which is preliminary data.</text>
</comment>
<dbReference type="RefSeq" id="XP_031871380.1">
    <property type="nucleotide sequence ID" value="XM_032011687.1"/>
</dbReference>
<dbReference type="PANTHER" id="PTHR32387:SF0">
    <property type="entry name" value="PROTEIN NO VEIN"/>
    <property type="match status" value="1"/>
</dbReference>
<keyword evidence="3" id="KW-1185">Reference proteome</keyword>
<dbReference type="SUPFAM" id="SSF55874">
    <property type="entry name" value="ATPase domain of HSP90 chaperone/DNA topoisomerase II/histidine kinase"/>
    <property type="match status" value="1"/>
</dbReference>
<reference evidence="2 3" key="1">
    <citation type="journal article" date="2018" name="IMA Fungus">
        <title>IMA Genome-F 9: Draft genome sequence of Annulohypoxylon stygium, Aspergillus mulundensis, Berkeleyomyces basicola (syn. Thielaviopsis basicola), Ceratocystis smalleyi, two Cercospora beticola strains, Coleophoma cylindrospora, Fusarium fracticaudum, Phialophora cf. hyalina, and Morchella septimelata.</title>
        <authorList>
            <person name="Wingfield B.D."/>
            <person name="Bills G.F."/>
            <person name="Dong Y."/>
            <person name="Huang W."/>
            <person name="Nel W.J."/>
            <person name="Swalarsk-Parry B.S."/>
            <person name="Vaghefi N."/>
            <person name="Wilken P.M."/>
            <person name="An Z."/>
            <person name="de Beer Z.W."/>
            <person name="De Vos L."/>
            <person name="Chen L."/>
            <person name="Duong T.A."/>
            <person name="Gao Y."/>
            <person name="Hammerbacher A."/>
            <person name="Kikkert J.R."/>
            <person name="Li Y."/>
            <person name="Li H."/>
            <person name="Li K."/>
            <person name="Li Q."/>
            <person name="Liu X."/>
            <person name="Ma X."/>
            <person name="Naidoo K."/>
            <person name="Pethybridge S.J."/>
            <person name="Sun J."/>
            <person name="Steenkamp E.T."/>
            <person name="van der Nest M.A."/>
            <person name="van Wyk S."/>
            <person name="Wingfield M.J."/>
            <person name="Xiong C."/>
            <person name="Yue Q."/>
            <person name="Zhang X."/>
        </authorList>
    </citation>
    <scope>NUCLEOTIDE SEQUENCE [LARGE SCALE GENOMIC DNA]</scope>
    <source>
        <strain evidence="2 3">BP 5553</strain>
    </source>
</reference>
<dbReference type="AlphaFoldDB" id="A0A370TTA7"/>
<accession>A0A370TTA7</accession>
<proteinExistence type="predicted"/>
<evidence type="ECO:0000313" key="2">
    <source>
        <dbReference type="EMBL" id="RDL38724.1"/>
    </source>
</evidence>
<dbReference type="Proteomes" id="UP000254866">
    <property type="component" value="Unassembled WGS sequence"/>
</dbReference>
<protein>
    <submittedName>
        <fullName evidence="2">Uncharacterized protein</fullName>
    </submittedName>
</protein>
<dbReference type="EMBL" id="NPIC01000002">
    <property type="protein sequence ID" value="RDL38724.1"/>
    <property type="molecule type" value="Genomic_DNA"/>
</dbReference>
<dbReference type="GeneID" id="43595913"/>
<evidence type="ECO:0000256" key="1">
    <source>
        <dbReference type="SAM" id="MobiDB-lite"/>
    </source>
</evidence>
<dbReference type="OrthoDB" id="1262810at2759"/>
<feature type="compositionally biased region" description="Acidic residues" evidence="1">
    <location>
        <begin position="194"/>
        <end position="210"/>
    </location>
</feature>
<name>A0A370TTA7_9HELO</name>
<dbReference type="STRING" id="2656787.A0A370TTA7"/>
<dbReference type="InterPro" id="IPR052957">
    <property type="entry name" value="Auxin_embryo_med"/>
</dbReference>